<evidence type="ECO:0000313" key="3">
    <source>
        <dbReference type="Proteomes" id="UP001485043"/>
    </source>
</evidence>
<sequence length="132" mass="14190">MVVRWTLSLGLHSSFVFLICSSCRVFAASPSPSSDNGGGGINVSGIPGIGITKHKWWVWLLVSLGGEMQWRLFGSASLAPLIKIIGPCVQLLVSNETPTIQATSPTARLSETPGLRVHHLPCQKVVEIMEII</sequence>
<reference evidence="2 3" key="1">
    <citation type="journal article" date="2024" name="Nat. Commun.">
        <title>Phylogenomics reveals the evolutionary origins of lichenization in chlorophyte algae.</title>
        <authorList>
            <person name="Puginier C."/>
            <person name="Libourel C."/>
            <person name="Otte J."/>
            <person name="Skaloud P."/>
            <person name="Haon M."/>
            <person name="Grisel S."/>
            <person name="Petersen M."/>
            <person name="Berrin J.G."/>
            <person name="Delaux P.M."/>
            <person name="Dal Grande F."/>
            <person name="Keller J."/>
        </authorList>
    </citation>
    <scope>NUCLEOTIDE SEQUENCE [LARGE SCALE GENOMIC DNA]</scope>
    <source>
        <strain evidence="2 3">SAG 2523</strain>
    </source>
</reference>
<feature type="signal peptide" evidence="1">
    <location>
        <begin position="1"/>
        <end position="27"/>
    </location>
</feature>
<gene>
    <name evidence="2" type="ORF">WJX84_005826</name>
</gene>
<keyword evidence="1" id="KW-0732">Signal</keyword>
<keyword evidence="3" id="KW-1185">Reference proteome</keyword>
<evidence type="ECO:0000313" key="2">
    <source>
        <dbReference type="EMBL" id="KAK9866391.1"/>
    </source>
</evidence>
<name>A0AAW1TBR7_9CHLO</name>
<organism evidence="2 3">
    <name type="scientific">Apatococcus fuscideae</name>
    <dbReference type="NCBI Taxonomy" id="2026836"/>
    <lineage>
        <taxon>Eukaryota</taxon>
        <taxon>Viridiplantae</taxon>
        <taxon>Chlorophyta</taxon>
        <taxon>core chlorophytes</taxon>
        <taxon>Trebouxiophyceae</taxon>
        <taxon>Chlorellales</taxon>
        <taxon>Chlorellaceae</taxon>
        <taxon>Apatococcus</taxon>
    </lineage>
</organism>
<evidence type="ECO:0008006" key="4">
    <source>
        <dbReference type="Google" id="ProtNLM"/>
    </source>
</evidence>
<comment type="caution">
    <text evidence="2">The sequence shown here is derived from an EMBL/GenBank/DDBJ whole genome shotgun (WGS) entry which is preliminary data.</text>
</comment>
<dbReference type="AlphaFoldDB" id="A0AAW1TBR7"/>
<evidence type="ECO:0000256" key="1">
    <source>
        <dbReference type="SAM" id="SignalP"/>
    </source>
</evidence>
<protein>
    <recommendedName>
        <fullName evidence="4">Secreted protein</fullName>
    </recommendedName>
</protein>
<dbReference type="EMBL" id="JALJOV010000165">
    <property type="protein sequence ID" value="KAK9866391.1"/>
    <property type="molecule type" value="Genomic_DNA"/>
</dbReference>
<proteinExistence type="predicted"/>
<dbReference type="Proteomes" id="UP001485043">
    <property type="component" value="Unassembled WGS sequence"/>
</dbReference>
<feature type="chain" id="PRO_5043519896" description="Secreted protein" evidence="1">
    <location>
        <begin position="28"/>
        <end position="132"/>
    </location>
</feature>
<accession>A0AAW1TBR7</accession>